<sequence>MARRTKIIATIGPASQDDATLRGMIHAGMDVARIGLAHGTLDEQVDKFRLVRAIAADLGRHVGIIIDLPGPKIRSAPFIEGGAELVEDSQVSLGVDGSTSSQDIINVDYPDLLDDVQLGDTLSFGDGNVVVIVEGHEGDRLKTRVLHGGKLEGSPGLHVPSDRLRLASPTDQDLLLLDTFVELGTDMVAVSFVRSAHDIRRLGVEPAPRGPLVIAKIETKAAVENLEGIIEASGAVMVARGDLGTEADIEELPHLQKLIIQECIALGRPAITATQMLESMVSAPTPTRAEASDIANAVFDGTSAVMLSGETAIGRDPINAVRTMATITARADEKFSYEAWAERIQALRRRSKSAAKYLRVTDALTMAAARTATETDAEAIICLSRSGFTVRSVARFRPTVPLFGMTFDDRTANQLSLSWGTRPLIFNEQPTPAATAKEAVDTAARVGAVRSGDTVVVVSGSSAETHATDTLRVLRVP</sequence>
<dbReference type="InterPro" id="IPR015806">
    <property type="entry name" value="Pyrv_Knase_insert_dom_sf"/>
</dbReference>
<dbReference type="InterPro" id="IPR040442">
    <property type="entry name" value="Pyrv_kinase-like_dom_sf"/>
</dbReference>
<keyword evidence="11" id="KW-0670">Pyruvate</keyword>
<dbReference type="Gene3D" id="2.40.33.10">
    <property type="entry name" value="PK beta-barrel domain-like"/>
    <property type="match status" value="1"/>
</dbReference>
<dbReference type="InterPro" id="IPR015793">
    <property type="entry name" value="Pyrv_Knase_brl"/>
</dbReference>
<dbReference type="InterPro" id="IPR036918">
    <property type="entry name" value="Pyrv_Knase_C_sf"/>
</dbReference>
<name>A0A381PNP8_9ZZZZ</name>
<evidence type="ECO:0000256" key="3">
    <source>
        <dbReference type="ARBA" id="ARBA00012142"/>
    </source>
</evidence>
<accession>A0A381PNP8</accession>
<evidence type="ECO:0000256" key="8">
    <source>
        <dbReference type="ARBA" id="ARBA00022840"/>
    </source>
</evidence>
<evidence type="ECO:0000256" key="9">
    <source>
        <dbReference type="ARBA" id="ARBA00022842"/>
    </source>
</evidence>
<dbReference type="Pfam" id="PF02887">
    <property type="entry name" value="PK_C"/>
    <property type="match status" value="1"/>
</dbReference>
<dbReference type="SUPFAM" id="SSF51621">
    <property type="entry name" value="Phosphoenolpyruvate/pyruvate domain"/>
    <property type="match status" value="1"/>
</dbReference>
<evidence type="ECO:0000256" key="11">
    <source>
        <dbReference type="ARBA" id="ARBA00023317"/>
    </source>
</evidence>
<dbReference type="SUPFAM" id="SSF52935">
    <property type="entry name" value="PK C-terminal domain-like"/>
    <property type="match status" value="1"/>
</dbReference>
<keyword evidence="6" id="KW-0547">Nucleotide-binding</keyword>
<evidence type="ECO:0000259" key="13">
    <source>
        <dbReference type="Pfam" id="PF02887"/>
    </source>
</evidence>
<dbReference type="SUPFAM" id="SSF50800">
    <property type="entry name" value="PK beta-barrel domain-like"/>
    <property type="match status" value="1"/>
</dbReference>
<dbReference type="PANTHER" id="PTHR11817">
    <property type="entry name" value="PYRUVATE KINASE"/>
    <property type="match status" value="1"/>
</dbReference>
<comment type="pathway">
    <text evidence="1">Carbohydrate degradation; glycolysis; pyruvate from D-glyceraldehyde 3-phosphate: step 5/5.</text>
</comment>
<reference evidence="14" key="1">
    <citation type="submission" date="2018-05" db="EMBL/GenBank/DDBJ databases">
        <authorList>
            <person name="Lanie J.A."/>
            <person name="Ng W.-L."/>
            <person name="Kazmierczak K.M."/>
            <person name="Andrzejewski T.M."/>
            <person name="Davidsen T.M."/>
            <person name="Wayne K.J."/>
            <person name="Tettelin H."/>
            <person name="Glass J.I."/>
            <person name="Rusch D."/>
            <person name="Podicherti R."/>
            <person name="Tsui H.-C.T."/>
            <person name="Winkler M.E."/>
        </authorList>
    </citation>
    <scope>NUCLEOTIDE SEQUENCE</scope>
</reference>
<dbReference type="InterPro" id="IPR011037">
    <property type="entry name" value="Pyrv_Knase-like_insert_dom_sf"/>
</dbReference>
<feature type="domain" description="Pyruvate kinase barrel" evidence="12">
    <location>
        <begin position="3"/>
        <end position="321"/>
    </location>
</feature>
<evidence type="ECO:0000256" key="5">
    <source>
        <dbReference type="ARBA" id="ARBA00022723"/>
    </source>
</evidence>
<keyword evidence="4" id="KW-0808">Transferase</keyword>
<dbReference type="PRINTS" id="PR01050">
    <property type="entry name" value="PYRUVTKNASE"/>
</dbReference>
<dbReference type="Pfam" id="PF00224">
    <property type="entry name" value="PK"/>
    <property type="match status" value="1"/>
</dbReference>
<keyword evidence="5" id="KW-0479">Metal-binding</keyword>
<dbReference type="UniPathway" id="UPA00109">
    <property type="reaction ID" value="UER00188"/>
</dbReference>
<evidence type="ECO:0000256" key="6">
    <source>
        <dbReference type="ARBA" id="ARBA00022741"/>
    </source>
</evidence>
<evidence type="ECO:0000259" key="12">
    <source>
        <dbReference type="Pfam" id="PF00224"/>
    </source>
</evidence>
<keyword evidence="9" id="KW-0460">Magnesium</keyword>
<evidence type="ECO:0000256" key="2">
    <source>
        <dbReference type="ARBA" id="ARBA00008663"/>
    </source>
</evidence>
<protein>
    <recommendedName>
        <fullName evidence="3">pyruvate kinase</fullName>
        <ecNumber evidence="3">2.7.1.40</ecNumber>
    </recommendedName>
</protein>
<organism evidence="14">
    <name type="scientific">marine metagenome</name>
    <dbReference type="NCBI Taxonomy" id="408172"/>
    <lineage>
        <taxon>unclassified sequences</taxon>
        <taxon>metagenomes</taxon>
        <taxon>ecological metagenomes</taxon>
    </lineage>
</organism>
<comment type="similarity">
    <text evidence="2">Belongs to the pyruvate kinase family.</text>
</comment>
<evidence type="ECO:0000313" key="14">
    <source>
        <dbReference type="EMBL" id="SUZ68646.1"/>
    </source>
</evidence>
<evidence type="ECO:0000256" key="10">
    <source>
        <dbReference type="ARBA" id="ARBA00023152"/>
    </source>
</evidence>
<dbReference type="EMBL" id="UINC01001039">
    <property type="protein sequence ID" value="SUZ68646.1"/>
    <property type="molecule type" value="Genomic_DNA"/>
</dbReference>
<dbReference type="GO" id="GO:0004743">
    <property type="term" value="F:pyruvate kinase activity"/>
    <property type="evidence" value="ECO:0007669"/>
    <property type="project" value="UniProtKB-EC"/>
</dbReference>
<dbReference type="NCBIfam" id="TIGR01064">
    <property type="entry name" value="pyruv_kin"/>
    <property type="match status" value="1"/>
</dbReference>
<evidence type="ECO:0000256" key="7">
    <source>
        <dbReference type="ARBA" id="ARBA00022777"/>
    </source>
</evidence>
<dbReference type="InterPro" id="IPR001697">
    <property type="entry name" value="Pyr_Knase"/>
</dbReference>
<dbReference type="GO" id="GO:0005524">
    <property type="term" value="F:ATP binding"/>
    <property type="evidence" value="ECO:0007669"/>
    <property type="project" value="UniProtKB-KW"/>
</dbReference>
<feature type="domain" description="Pyruvate kinase C-terminal" evidence="13">
    <location>
        <begin position="362"/>
        <end position="474"/>
    </location>
</feature>
<dbReference type="InterPro" id="IPR015795">
    <property type="entry name" value="Pyrv_Knase_C"/>
</dbReference>
<dbReference type="NCBIfam" id="NF004491">
    <property type="entry name" value="PRK05826.1"/>
    <property type="match status" value="1"/>
</dbReference>
<dbReference type="Gene3D" id="3.20.20.60">
    <property type="entry name" value="Phosphoenolpyruvate-binding domains"/>
    <property type="match status" value="1"/>
</dbReference>
<proteinExistence type="inferred from homology"/>
<dbReference type="Gene3D" id="3.40.1380.20">
    <property type="entry name" value="Pyruvate kinase, C-terminal domain"/>
    <property type="match status" value="1"/>
</dbReference>
<evidence type="ECO:0000256" key="4">
    <source>
        <dbReference type="ARBA" id="ARBA00022679"/>
    </source>
</evidence>
<dbReference type="InterPro" id="IPR015813">
    <property type="entry name" value="Pyrv/PenolPyrv_kinase-like_dom"/>
</dbReference>
<keyword evidence="10" id="KW-0324">Glycolysis</keyword>
<keyword evidence="7" id="KW-0418">Kinase</keyword>
<dbReference type="GO" id="GO:0000287">
    <property type="term" value="F:magnesium ion binding"/>
    <property type="evidence" value="ECO:0007669"/>
    <property type="project" value="InterPro"/>
</dbReference>
<evidence type="ECO:0000256" key="1">
    <source>
        <dbReference type="ARBA" id="ARBA00004997"/>
    </source>
</evidence>
<gene>
    <name evidence="14" type="ORF">METZ01_LOCUS21500</name>
</gene>
<dbReference type="GO" id="GO:0016301">
    <property type="term" value="F:kinase activity"/>
    <property type="evidence" value="ECO:0007669"/>
    <property type="project" value="UniProtKB-KW"/>
</dbReference>
<keyword evidence="8" id="KW-0067">ATP-binding</keyword>
<dbReference type="AlphaFoldDB" id="A0A381PNP8"/>
<dbReference type="GO" id="GO:0030955">
    <property type="term" value="F:potassium ion binding"/>
    <property type="evidence" value="ECO:0007669"/>
    <property type="project" value="InterPro"/>
</dbReference>
<dbReference type="EC" id="2.7.1.40" evidence="3"/>